<evidence type="ECO:0000256" key="1">
    <source>
        <dbReference type="ARBA" id="ARBA00012513"/>
    </source>
</evidence>
<feature type="transmembrane region" description="Helical" evidence="9">
    <location>
        <begin position="142"/>
        <end position="163"/>
    </location>
</feature>
<sequence length="222" mass="24973">MLGDFGVSKALAQANPANTYIGTPYYMSRKLMQEKAYDYKSDIWSLGCLIYELCALKPPFHEAKTHSELSILIRWVSLRSSSLLLLSSSLVRSLASPFALRPSLFTLCSSLFTPCFLTLHLIHRRHLIPTPSFLFHLWSSPLPLFSFVLGSTSCFAVLISFGYRNGRIPPLPRGYSQSLFGVIKAMLNLNLKAVKNTIVHRERDGARSSRQNTHTCCTVPWC</sequence>
<dbReference type="PANTHER" id="PTHR43671">
    <property type="entry name" value="SERINE/THREONINE-PROTEIN KINASE NEK"/>
    <property type="match status" value="1"/>
</dbReference>
<evidence type="ECO:0000256" key="5">
    <source>
        <dbReference type="ARBA" id="ARBA00022777"/>
    </source>
</evidence>
<keyword evidence="9" id="KW-0472">Membrane</keyword>
<dbReference type="Proteomes" id="UP000521943">
    <property type="component" value="Unassembled WGS sequence"/>
</dbReference>
<evidence type="ECO:0000256" key="3">
    <source>
        <dbReference type="ARBA" id="ARBA00022679"/>
    </source>
</evidence>
<comment type="catalytic activity">
    <reaction evidence="7">
        <text>L-threonyl-[protein] + ATP = O-phospho-L-threonyl-[protein] + ADP + H(+)</text>
        <dbReference type="Rhea" id="RHEA:46608"/>
        <dbReference type="Rhea" id="RHEA-COMP:11060"/>
        <dbReference type="Rhea" id="RHEA-COMP:11605"/>
        <dbReference type="ChEBI" id="CHEBI:15378"/>
        <dbReference type="ChEBI" id="CHEBI:30013"/>
        <dbReference type="ChEBI" id="CHEBI:30616"/>
        <dbReference type="ChEBI" id="CHEBI:61977"/>
        <dbReference type="ChEBI" id="CHEBI:456216"/>
        <dbReference type="EC" id="2.7.11.1"/>
    </reaction>
</comment>
<feature type="transmembrane region" description="Helical" evidence="9">
    <location>
        <begin position="103"/>
        <end position="122"/>
    </location>
</feature>
<dbReference type="SUPFAM" id="SSF56112">
    <property type="entry name" value="Protein kinase-like (PK-like)"/>
    <property type="match status" value="1"/>
</dbReference>
<name>A0A8H6HPV8_9AGAR</name>
<evidence type="ECO:0000259" key="10">
    <source>
        <dbReference type="PROSITE" id="PS50011"/>
    </source>
</evidence>
<comment type="caution">
    <text evidence="11">The sequence shown here is derived from an EMBL/GenBank/DDBJ whole genome shotgun (WGS) entry which is preliminary data.</text>
</comment>
<dbReference type="EMBL" id="JACGCI010000058">
    <property type="protein sequence ID" value="KAF6750262.1"/>
    <property type="molecule type" value="Genomic_DNA"/>
</dbReference>
<evidence type="ECO:0000256" key="4">
    <source>
        <dbReference type="ARBA" id="ARBA00022741"/>
    </source>
</evidence>
<keyword evidence="5 11" id="KW-0418">Kinase</keyword>
<dbReference type="Pfam" id="PF00069">
    <property type="entry name" value="Pkinase"/>
    <property type="match status" value="1"/>
</dbReference>
<comment type="catalytic activity">
    <reaction evidence="8">
        <text>L-seryl-[protein] + ATP = O-phospho-L-seryl-[protein] + ADP + H(+)</text>
        <dbReference type="Rhea" id="RHEA:17989"/>
        <dbReference type="Rhea" id="RHEA-COMP:9863"/>
        <dbReference type="Rhea" id="RHEA-COMP:11604"/>
        <dbReference type="ChEBI" id="CHEBI:15378"/>
        <dbReference type="ChEBI" id="CHEBI:29999"/>
        <dbReference type="ChEBI" id="CHEBI:30616"/>
        <dbReference type="ChEBI" id="CHEBI:83421"/>
        <dbReference type="ChEBI" id="CHEBI:456216"/>
        <dbReference type="EC" id="2.7.11.1"/>
    </reaction>
</comment>
<dbReference type="InterPro" id="IPR050660">
    <property type="entry name" value="NEK_Ser/Thr_kinase"/>
</dbReference>
<dbReference type="Gene3D" id="1.10.510.10">
    <property type="entry name" value="Transferase(Phosphotransferase) domain 1"/>
    <property type="match status" value="1"/>
</dbReference>
<dbReference type="InterPro" id="IPR000719">
    <property type="entry name" value="Prot_kinase_dom"/>
</dbReference>
<protein>
    <recommendedName>
        <fullName evidence="1">non-specific serine/threonine protein kinase</fullName>
        <ecNumber evidence="1">2.7.11.1</ecNumber>
    </recommendedName>
</protein>
<evidence type="ECO:0000313" key="12">
    <source>
        <dbReference type="Proteomes" id="UP000521943"/>
    </source>
</evidence>
<organism evidence="11 12">
    <name type="scientific">Ephemerocybe angulata</name>
    <dbReference type="NCBI Taxonomy" id="980116"/>
    <lineage>
        <taxon>Eukaryota</taxon>
        <taxon>Fungi</taxon>
        <taxon>Dikarya</taxon>
        <taxon>Basidiomycota</taxon>
        <taxon>Agaricomycotina</taxon>
        <taxon>Agaricomycetes</taxon>
        <taxon>Agaricomycetidae</taxon>
        <taxon>Agaricales</taxon>
        <taxon>Agaricineae</taxon>
        <taxon>Psathyrellaceae</taxon>
        <taxon>Ephemerocybe</taxon>
    </lineage>
</organism>
<keyword evidence="9" id="KW-1133">Transmembrane helix</keyword>
<keyword evidence="2" id="KW-0723">Serine/threonine-protein kinase</keyword>
<evidence type="ECO:0000256" key="6">
    <source>
        <dbReference type="ARBA" id="ARBA00022840"/>
    </source>
</evidence>
<evidence type="ECO:0000256" key="7">
    <source>
        <dbReference type="ARBA" id="ARBA00047899"/>
    </source>
</evidence>
<dbReference type="GO" id="GO:0005634">
    <property type="term" value="C:nucleus"/>
    <property type="evidence" value="ECO:0007669"/>
    <property type="project" value="TreeGrafter"/>
</dbReference>
<dbReference type="OrthoDB" id="10250725at2759"/>
<gene>
    <name evidence="11" type="ORF">DFP72DRAFT_516893</name>
</gene>
<dbReference type="PROSITE" id="PS50011">
    <property type="entry name" value="PROTEIN_KINASE_DOM"/>
    <property type="match status" value="1"/>
</dbReference>
<keyword evidence="3" id="KW-0808">Transferase</keyword>
<accession>A0A8H6HPV8</accession>
<dbReference type="GO" id="GO:0004674">
    <property type="term" value="F:protein serine/threonine kinase activity"/>
    <property type="evidence" value="ECO:0007669"/>
    <property type="project" value="UniProtKB-KW"/>
</dbReference>
<keyword evidence="12" id="KW-1185">Reference proteome</keyword>
<dbReference type="InterPro" id="IPR011009">
    <property type="entry name" value="Kinase-like_dom_sf"/>
</dbReference>
<evidence type="ECO:0000256" key="2">
    <source>
        <dbReference type="ARBA" id="ARBA00022527"/>
    </source>
</evidence>
<keyword evidence="4" id="KW-0547">Nucleotide-binding</keyword>
<dbReference type="PANTHER" id="PTHR43671:SF98">
    <property type="entry name" value="SERINE_THREONINE-PROTEIN KINASE NEK11"/>
    <property type="match status" value="1"/>
</dbReference>
<evidence type="ECO:0000256" key="9">
    <source>
        <dbReference type="SAM" id="Phobius"/>
    </source>
</evidence>
<proteinExistence type="predicted"/>
<keyword evidence="9" id="KW-0812">Transmembrane</keyword>
<keyword evidence="6" id="KW-0067">ATP-binding</keyword>
<dbReference type="AlphaFoldDB" id="A0A8H6HPV8"/>
<evidence type="ECO:0000256" key="8">
    <source>
        <dbReference type="ARBA" id="ARBA00048679"/>
    </source>
</evidence>
<dbReference type="EC" id="2.7.11.1" evidence="1"/>
<reference evidence="11 12" key="1">
    <citation type="submission" date="2020-07" db="EMBL/GenBank/DDBJ databases">
        <title>Comparative genomics of pyrophilous fungi reveals a link between fire events and developmental genes.</title>
        <authorList>
            <consortium name="DOE Joint Genome Institute"/>
            <person name="Steindorff A.S."/>
            <person name="Carver A."/>
            <person name="Calhoun S."/>
            <person name="Stillman K."/>
            <person name="Liu H."/>
            <person name="Lipzen A."/>
            <person name="Pangilinan J."/>
            <person name="Labutti K."/>
            <person name="Bruns T.D."/>
            <person name="Grigoriev I.V."/>
        </authorList>
    </citation>
    <scope>NUCLEOTIDE SEQUENCE [LARGE SCALE GENOMIC DNA]</scope>
    <source>
        <strain evidence="11 12">CBS 144469</strain>
    </source>
</reference>
<dbReference type="GO" id="GO:0005524">
    <property type="term" value="F:ATP binding"/>
    <property type="evidence" value="ECO:0007669"/>
    <property type="project" value="UniProtKB-KW"/>
</dbReference>
<feature type="domain" description="Protein kinase" evidence="10">
    <location>
        <begin position="1"/>
        <end position="116"/>
    </location>
</feature>
<evidence type="ECO:0000313" key="11">
    <source>
        <dbReference type="EMBL" id="KAF6750262.1"/>
    </source>
</evidence>